<comment type="caution">
    <text evidence="1">The sequence shown here is derived from an EMBL/GenBank/DDBJ whole genome shotgun (WGS) entry which is preliminary data.</text>
</comment>
<protein>
    <submittedName>
        <fullName evidence="1">Uncharacterized protein</fullName>
    </submittedName>
</protein>
<gene>
    <name evidence="1" type="ORF">BJG266_LOCUS17153</name>
    <name evidence="2" type="ORF">QVE165_LOCUS17245</name>
</gene>
<sequence>MPAIHFKLIDTNLSSTVTIFHIEDNNYSLTLHCSSKIGIKRILETAFHLFRIRKRYYCLHCSESQIDEDILLEDFGTGDNIFEFQLISTATIKCVISYTNQTTILPCNKEMSKLELVKYALELLHMEDKEIDSYELFLIINGERSQVEDDLIIEELLQMLFDEMISTERQTLKFELEKKSD</sequence>
<evidence type="ECO:0000313" key="3">
    <source>
        <dbReference type="Proteomes" id="UP000663832"/>
    </source>
</evidence>
<reference evidence="1" key="1">
    <citation type="submission" date="2021-02" db="EMBL/GenBank/DDBJ databases">
        <authorList>
            <person name="Nowell W R."/>
        </authorList>
    </citation>
    <scope>NUCLEOTIDE SEQUENCE</scope>
</reference>
<dbReference type="Proteomes" id="UP000663832">
    <property type="component" value="Unassembled WGS sequence"/>
</dbReference>
<dbReference type="AlphaFoldDB" id="A0A814INE8"/>
<evidence type="ECO:0000313" key="4">
    <source>
        <dbReference type="Proteomes" id="UP000663877"/>
    </source>
</evidence>
<dbReference type="EMBL" id="CAJNOM010000099">
    <property type="protein sequence ID" value="CAF1044222.1"/>
    <property type="molecule type" value="Genomic_DNA"/>
</dbReference>
<organism evidence="1 4">
    <name type="scientific">Adineta steineri</name>
    <dbReference type="NCBI Taxonomy" id="433720"/>
    <lineage>
        <taxon>Eukaryota</taxon>
        <taxon>Metazoa</taxon>
        <taxon>Spiralia</taxon>
        <taxon>Gnathifera</taxon>
        <taxon>Rotifera</taxon>
        <taxon>Eurotatoria</taxon>
        <taxon>Bdelloidea</taxon>
        <taxon>Adinetida</taxon>
        <taxon>Adinetidae</taxon>
        <taxon>Adineta</taxon>
    </lineage>
</organism>
<keyword evidence="3" id="KW-1185">Reference proteome</keyword>
<proteinExistence type="predicted"/>
<accession>A0A814INE8</accession>
<name>A0A814INE8_9BILA</name>
<evidence type="ECO:0000313" key="2">
    <source>
        <dbReference type="EMBL" id="CAF1044222.1"/>
    </source>
</evidence>
<dbReference type="Proteomes" id="UP000663877">
    <property type="component" value="Unassembled WGS sequence"/>
</dbReference>
<evidence type="ECO:0000313" key="1">
    <source>
        <dbReference type="EMBL" id="CAF1023956.1"/>
    </source>
</evidence>
<dbReference type="OrthoDB" id="10468661at2759"/>
<dbReference type="EMBL" id="CAJNOI010000082">
    <property type="protein sequence ID" value="CAF1023956.1"/>
    <property type="molecule type" value="Genomic_DNA"/>
</dbReference>